<gene>
    <name evidence="1" type="primary">86</name>
    <name evidence="1" type="ORF">SEA_IDYN_86</name>
</gene>
<evidence type="ECO:0000313" key="2">
    <source>
        <dbReference type="Proteomes" id="UP000289329"/>
    </source>
</evidence>
<evidence type="ECO:0000313" key="1">
    <source>
        <dbReference type="EMBL" id="QAY17434.1"/>
    </source>
</evidence>
<organism evidence="1 2">
    <name type="scientific">Gordonia phage IDyn</name>
    <dbReference type="NCBI Taxonomy" id="2510506"/>
    <lineage>
        <taxon>Viruses</taxon>
        <taxon>Duplodnaviria</taxon>
        <taxon>Heunggongvirae</taxon>
        <taxon>Uroviricota</taxon>
        <taxon>Caudoviricetes</taxon>
        <taxon>Zierdtviridae</taxon>
        <taxon>Emilbogenvirinae</taxon>
        <taxon>Sukkupivirus</taxon>
        <taxon>Sukkupivirus idyn</taxon>
    </lineage>
</organism>
<proteinExistence type="predicted"/>
<dbReference type="Proteomes" id="UP000289329">
    <property type="component" value="Segment"/>
</dbReference>
<protein>
    <submittedName>
        <fullName evidence="1">Uncharacterized protein</fullName>
    </submittedName>
</protein>
<dbReference type="GeneID" id="65119014"/>
<dbReference type="RefSeq" id="YP_010101302.1">
    <property type="nucleotide sequence ID" value="NC_055789.1"/>
</dbReference>
<keyword evidence="2" id="KW-1185">Reference proteome</keyword>
<name>A0A411CU78_9CAUD</name>
<accession>A0A411CU78</accession>
<reference evidence="1 2" key="1">
    <citation type="submission" date="2019-01" db="EMBL/GenBank/DDBJ databases">
        <authorList>
            <person name="Gales J.M."/>
            <person name="Amanuel B.M."/>
            <person name="Anspach C.J."/>
            <person name="Chiquito R.J."/>
            <person name="Hall J.T."/>
            <person name="Hotaki K."/>
            <person name="Lozano B."/>
            <person name="Aloor H.L."/>
            <person name="Leadon S.A."/>
            <person name="Fogarty M.P."/>
            <person name="Washington J.M."/>
            <person name="Garlena R.A."/>
            <person name="Russell D.A."/>
            <person name="Pope W.H."/>
            <person name="Jacobs-Sera D."/>
            <person name="Hatfull G.F."/>
        </authorList>
    </citation>
    <scope>NUCLEOTIDE SEQUENCE [LARGE SCALE GENOMIC DNA]</scope>
</reference>
<dbReference type="KEGG" id="vg:65119014"/>
<sequence>MTNPDHTTIATTVTAEHRAAHNRLMINDVQVAHGLAVGARGVAGPAVVDARDAHRAGWLIIELTAYGLFAIDADGDSIRADYSPQSNGVTYAAVTIGGRYRQITPRNTITVREQVQNFLRG</sequence>
<dbReference type="EMBL" id="MK433272">
    <property type="protein sequence ID" value="QAY17434.1"/>
    <property type="molecule type" value="Genomic_DNA"/>
</dbReference>